<dbReference type="SUPFAM" id="SSF82895">
    <property type="entry name" value="TSP-1 type 1 repeat"/>
    <property type="match status" value="1"/>
</dbReference>
<evidence type="ECO:0000256" key="1">
    <source>
        <dbReference type="SAM" id="SignalP"/>
    </source>
</evidence>
<name>A0A6J8ANT0_MYTCO</name>
<dbReference type="InterPro" id="IPR000884">
    <property type="entry name" value="TSP1_rpt"/>
</dbReference>
<dbReference type="SMART" id="SM00209">
    <property type="entry name" value="TSP1"/>
    <property type="match status" value="1"/>
</dbReference>
<dbReference type="Pfam" id="PF00090">
    <property type="entry name" value="TSP_1"/>
    <property type="match status" value="1"/>
</dbReference>
<feature type="chain" id="PRO_5026986394" evidence="1">
    <location>
        <begin position="18"/>
        <end position="361"/>
    </location>
</feature>
<feature type="signal peptide" evidence="1">
    <location>
        <begin position="1"/>
        <end position="17"/>
    </location>
</feature>
<sequence length="361" mass="40710">MNVWFLIFFAIKITVLAFDFSGNYFSVEYNQQISEDRYLYKTESGVSIISCANKCSVEINCCVANFDAISQTCHLDMSGFCFSAPQHENGSITIRRAQGDWFNWSPWSKCSKTCEGGKRTRSHQHSNDESAENVTSVEVCHPFGCNDTALNCYEWKTKGLLDSQTALIEPITSNGVQLPAVEIYCDMDMENGAGVTVINHDGERDVTVHGYEGHGSYSYIVSYDISFEHVVAIIDSSQFCRQFVRWKCFNAEIYDEGNQKWNTYWTNRSTAYLATNEYKPPSGFFHGPEIRRICDCGITDTCQRSDVLCNCDINDDIWRSDEGYVTNKDALPIVAFFVGDTGDALEEGKHFIGPIECYGIA</sequence>
<organism evidence="2 3">
    <name type="scientific">Mytilus coruscus</name>
    <name type="common">Sea mussel</name>
    <dbReference type="NCBI Taxonomy" id="42192"/>
    <lineage>
        <taxon>Eukaryota</taxon>
        <taxon>Metazoa</taxon>
        <taxon>Spiralia</taxon>
        <taxon>Lophotrochozoa</taxon>
        <taxon>Mollusca</taxon>
        <taxon>Bivalvia</taxon>
        <taxon>Autobranchia</taxon>
        <taxon>Pteriomorphia</taxon>
        <taxon>Mytilida</taxon>
        <taxon>Mytiloidea</taxon>
        <taxon>Mytilidae</taxon>
        <taxon>Mytilinae</taxon>
        <taxon>Mytilus</taxon>
    </lineage>
</organism>
<dbReference type="AlphaFoldDB" id="A0A6J8ANT0"/>
<proteinExistence type="predicted"/>
<keyword evidence="3" id="KW-1185">Reference proteome</keyword>
<reference evidence="2 3" key="1">
    <citation type="submission" date="2020-06" db="EMBL/GenBank/DDBJ databases">
        <authorList>
            <person name="Li R."/>
            <person name="Bekaert M."/>
        </authorList>
    </citation>
    <scope>NUCLEOTIDE SEQUENCE [LARGE SCALE GENOMIC DNA]</scope>
    <source>
        <strain evidence="3">wild</strain>
    </source>
</reference>
<gene>
    <name evidence="2" type="ORF">MCOR_9819</name>
</gene>
<protein>
    <submittedName>
        <fullName evidence="2">Uncharacterized protein</fullName>
    </submittedName>
</protein>
<dbReference type="Gene3D" id="2.60.120.1000">
    <property type="match status" value="1"/>
</dbReference>
<dbReference type="EMBL" id="CACVKT020001754">
    <property type="protein sequence ID" value="CAC5371319.1"/>
    <property type="molecule type" value="Genomic_DNA"/>
</dbReference>
<accession>A0A6J8ANT0</accession>
<keyword evidence="1" id="KW-0732">Signal</keyword>
<dbReference type="Gene3D" id="2.20.100.10">
    <property type="entry name" value="Thrombospondin type-1 (TSP1) repeat"/>
    <property type="match status" value="1"/>
</dbReference>
<dbReference type="PROSITE" id="PS50092">
    <property type="entry name" value="TSP1"/>
    <property type="match status" value="1"/>
</dbReference>
<evidence type="ECO:0000313" key="2">
    <source>
        <dbReference type="EMBL" id="CAC5371319.1"/>
    </source>
</evidence>
<evidence type="ECO:0000313" key="3">
    <source>
        <dbReference type="Proteomes" id="UP000507470"/>
    </source>
</evidence>
<dbReference type="InterPro" id="IPR036383">
    <property type="entry name" value="TSP1_rpt_sf"/>
</dbReference>
<dbReference type="OrthoDB" id="6103123at2759"/>
<dbReference type="Proteomes" id="UP000507470">
    <property type="component" value="Unassembled WGS sequence"/>
</dbReference>